<dbReference type="GO" id="GO:0003677">
    <property type="term" value="F:DNA binding"/>
    <property type="evidence" value="ECO:0007669"/>
    <property type="project" value="UniProtKB-KW"/>
</dbReference>
<evidence type="ECO:0000256" key="7">
    <source>
        <dbReference type="ARBA" id="ARBA00023242"/>
    </source>
</evidence>
<keyword evidence="5" id="KW-0779">Telomere</keyword>
<evidence type="ECO:0000256" key="3">
    <source>
        <dbReference type="ARBA" id="ARBA00017411"/>
    </source>
</evidence>
<reference evidence="10 11" key="1">
    <citation type="submission" date="2019-01" db="EMBL/GenBank/DDBJ databases">
        <title>Intercellular communication is required for trap formation in the nematode-trapping fungus Duddingtonia flagrans.</title>
        <authorList>
            <person name="Youssar L."/>
            <person name="Wernet V."/>
            <person name="Hensel N."/>
            <person name="Hildebrandt H.-G."/>
            <person name="Fischer R."/>
        </authorList>
    </citation>
    <scope>NUCLEOTIDE SEQUENCE [LARGE SCALE GENOMIC DNA]</scope>
    <source>
        <strain evidence="10 11">CBS H-5679</strain>
    </source>
</reference>
<dbReference type="Pfam" id="PF10451">
    <property type="entry name" value="Stn1"/>
    <property type="match status" value="1"/>
</dbReference>
<gene>
    <name evidence="10" type="ORF">DFL_001368</name>
</gene>
<dbReference type="STRING" id="97331.A0A437AGX3"/>
<dbReference type="Gene3D" id="2.40.50.140">
    <property type="entry name" value="Nucleic acid-binding proteins"/>
    <property type="match status" value="1"/>
</dbReference>
<organism evidence="10 11">
    <name type="scientific">Arthrobotrys flagrans</name>
    <name type="common">Nematode-trapping fungus</name>
    <name type="synonym">Trichothecium flagrans</name>
    <dbReference type="NCBI Taxonomy" id="97331"/>
    <lineage>
        <taxon>Eukaryota</taxon>
        <taxon>Fungi</taxon>
        <taxon>Dikarya</taxon>
        <taxon>Ascomycota</taxon>
        <taxon>Pezizomycotina</taxon>
        <taxon>Orbiliomycetes</taxon>
        <taxon>Orbiliales</taxon>
        <taxon>Orbiliaceae</taxon>
        <taxon>Arthrobotrys</taxon>
    </lineage>
</organism>
<dbReference type="PANTHER" id="PTHR13989">
    <property type="entry name" value="REPLICATION PROTEIN A-RELATED"/>
    <property type="match status" value="1"/>
</dbReference>
<dbReference type="PANTHER" id="PTHR13989:SF33">
    <property type="entry name" value="CST COMPLEX SUBUNIT STN1"/>
    <property type="match status" value="1"/>
</dbReference>
<feature type="domain" description="CST complex subunit Stn1 N-terminal" evidence="9">
    <location>
        <begin position="43"/>
        <end position="148"/>
    </location>
</feature>
<evidence type="ECO:0000256" key="8">
    <source>
        <dbReference type="ARBA" id="ARBA00030039"/>
    </source>
</evidence>
<comment type="subcellular location">
    <subcellularLocation>
        <location evidence="2">Chromosome</location>
        <location evidence="2">Telomere</location>
    </subcellularLocation>
    <subcellularLocation>
        <location evidence="1">Nucleus</location>
    </subcellularLocation>
</comment>
<dbReference type="InterPro" id="IPR012340">
    <property type="entry name" value="NA-bd_OB-fold"/>
</dbReference>
<evidence type="ECO:0000256" key="4">
    <source>
        <dbReference type="ARBA" id="ARBA00022454"/>
    </source>
</evidence>
<dbReference type="Proteomes" id="UP000283090">
    <property type="component" value="Unassembled WGS sequence"/>
</dbReference>
<evidence type="ECO:0000256" key="5">
    <source>
        <dbReference type="ARBA" id="ARBA00022895"/>
    </source>
</evidence>
<protein>
    <recommendedName>
        <fullName evidence="3">CST complex subunit STN1</fullName>
    </recommendedName>
    <alternativeName>
        <fullName evidence="8">Suppressor of cdc thirteen homolog</fullName>
    </alternativeName>
</protein>
<dbReference type="VEuPathDB" id="FungiDB:DFL_001368"/>
<dbReference type="RefSeq" id="XP_067495946.1">
    <property type="nucleotide sequence ID" value="XM_067629978.1"/>
</dbReference>
<keyword evidence="7" id="KW-0539">Nucleus</keyword>
<dbReference type="EMBL" id="SAEB01000001">
    <property type="protein sequence ID" value="RVD90402.1"/>
    <property type="molecule type" value="Genomic_DNA"/>
</dbReference>
<dbReference type="GO" id="GO:0005634">
    <property type="term" value="C:nucleus"/>
    <property type="evidence" value="ECO:0007669"/>
    <property type="project" value="UniProtKB-SubCell"/>
</dbReference>
<evidence type="ECO:0000256" key="1">
    <source>
        <dbReference type="ARBA" id="ARBA00004123"/>
    </source>
</evidence>
<dbReference type="CDD" id="cd03524">
    <property type="entry name" value="RPA2_OBF_family"/>
    <property type="match status" value="1"/>
</dbReference>
<comment type="caution">
    <text evidence="10">The sequence shown here is derived from an EMBL/GenBank/DDBJ whole genome shotgun (WGS) entry which is preliminary data.</text>
</comment>
<sequence length="158" mass="18026">MDTPRRRDVNKSPTYKSWMKLYICDITASLVSLSLSFASESTYFLNGHPVRWISIVGTVTSIDEHEKKISFSIDDGSGQCINAVAWRDSMTGKDMPRLHSTVKARGELELYHDAWQLKLISLELDVSLEAQVKFWDEANENHARLAKTNARKRSKHTV</sequence>
<dbReference type="GeneID" id="93583679"/>
<evidence type="ECO:0000259" key="9">
    <source>
        <dbReference type="Pfam" id="PF10451"/>
    </source>
</evidence>
<accession>A0A437AGX3</accession>
<dbReference type="SUPFAM" id="SSF50249">
    <property type="entry name" value="Nucleic acid-binding proteins"/>
    <property type="match status" value="1"/>
</dbReference>
<dbReference type="InterPro" id="IPR018856">
    <property type="entry name" value="Stn1_N"/>
</dbReference>
<evidence type="ECO:0000256" key="2">
    <source>
        <dbReference type="ARBA" id="ARBA00004574"/>
    </source>
</evidence>
<dbReference type="InterPro" id="IPR040260">
    <property type="entry name" value="RFA2-like"/>
</dbReference>
<dbReference type="GO" id="GO:0000781">
    <property type="term" value="C:chromosome, telomeric region"/>
    <property type="evidence" value="ECO:0007669"/>
    <property type="project" value="UniProtKB-SubCell"/>
</dbReference>
<evidence type="ECO:0000313" key="10">
    <source>
        <dbReference type="EMBL" id="RVD90402.1"/>
    </source>
</evidence>
<evidence type="ECO:0000313" key="11">
    <source>
        <dbReference type="Proteomes" id="UP000283090"/>
    </source>
</evidence>
<keyword evidence="6" id="KW-0238">DNA-binding</keyword>
<name>A0A437AGX3_ARTFL</name>
<proteinExistence type="predicted"/>
<keyword evidence="11" id="KW-1185">Reference proteome</keyword>
<keyword evidence="4" id="KW-0158">Chromosome</keyword>
<dbReference type="OrthoDB" id="77828at2759"/>
<evidence type="ECO:0000256" key="6">
    <source>
        <dbReference type="ARBA" id="ARBA00023125"/>
    </source>
</evidence>
<dbReference type="AlphaFoldDB" id="A0A437AGX3"/>